<evidence type="ECO:0000313" key="2">
    <source>
        <dbReference type="Proteomes" id="UP000000702"/>
    </source>
</evidence>
<sequence length="152" mass="17590">MRHRNGPGVSNRVRRFQDPPCLRWHATNHPYHPLHNVRIRLIQLEKLPPHLPFPWPSTLWRPHIIDQPQCQHPELPQQAGKTFPYFFPSIGLHHASPRVPGKVSDAKPGNVRMHMGIGRLQETVQVDAFRNSNAFQRYLKNISLHGPGNDPR</sequence>
<reference evidence="2" key="1">
    <citation type="submission" date="2011-07" db="EMBL/GenBank/DDBJ databases">
        <title>Divergent evolution of antigenic variation in African trypanosomes.</title>
        <authorList>
            <person name="Jackson A.P."/>
            <person name="Berry A."/>
            <person name="Allison H.C."/>
            <person name="Burton P."/>
            <person name="Anderson J."/>
            <person name="Aslett M."/>
            <person name="Brown R."/>
            <person name="Corton N."/>
            <person name="Harris D."/>
            <person name="Hauser H."/>
            <person name="Gamble J."/>
            <person name="Gilderthorp R."/>
            <person name="McQuillan J."/>
            <person name="Quail M.A."/>
            <person name="Sanders M."/>
            <person name="Van Tonder A."/>
            <person name="Ginger M.L."/>
            <person name="Donelson J.E."/>
            <person name="Field M.C."/>
            <person name="Barry J.D."/>
            <person name="Berriman M."/>
            <person name="Hertz-Fowler C."/>
        </authorList>
    </citation>
    <scope>NUCLEOTIDE SEQUENCE [LARGE SCALE GENOMIC DNA]</scope>
    <source>
        <strain evidence="2">IL3000</strain>
    </source>
</reference>
<comment type="caution">
    <text evidence="1">The sequence shown here is derived from an EMBL/GenBank/DDBJ whole genome shotgun (WGS) entry which is preliminary data.</text>
</comment>
<keyword evidence="2" id="KW-1185">Reference proteome</keyword>
<dbReference type="AlphaFoldDB" id="F9WGY5"/>
<accession>F9WGY5</accession>
<protein>
    <submittedName>
        <fullName evidence="1">WGS project CAEQ00000000 data, annotated contig 573</fullName>
    </submittedName>
</protein>
<gene>
    <name evidence="1" type="ORF">TCIL3000_0_14870</name>
</gene>
<dbReference type="Proteomes" id="UP000000702">
    <property type="component" value="Unassembled WGS sequence"/>
</dbReference>
<dbReference type="VEuPathDB" id="TriTrypDB:TcIL3000_0_14870"/>
<reference evidence="1 2" key="2">
    <citation type="journal article" date="2012" name="Proc. Natl. Acad. Sci. U.S.A.">
        <title>Antigenic diversity is generated by distinct evolutionary mechanisms in African trypanosome species.</title>
        <authorList>
            <person name="Jackson A.P."/>
            <person name="Berry A."/>
            <person name="Aslett M."/>
            <person name="Allison H.C."/>
            <person name="Burton P."/>
            <person name="Vavrova-Anderson J."/>
            <person name="Brown R."/>
            <person name="Browne H."/>
            <person name="Corton N."/>
            <person name="Hauser H."/>
            <person name="Gamble J."/>
            <person name="Gilderthorp R."/>
            <person name="Marcello L."/>
            <person name="McQuillan J."/>
            <person name="Otto T.D."/>
            <person name="Quail M.A."/>
            <person name="Sanders M.J."/>
            <person name="van Tonder A."/>
            <person name="Ginger M.L."/>
            <person name="Field M.C."/>
            <person name="Barry J.D."/>
            <person name="Hertz-Fowler C."/>
            <person name="Berriman M."/>
        </authorList>
    </citation>
    <scope>NUCLEOTIDE SEQUENCE [LARGE SCALE GENOMIC DNA]</scope>
    <source>
        <strain evidence="1 2">IL3000</strain>
    </source>
</reference>
<organism evidence="1 2">
    <name type="scientific">Trypanosoma congolense (strain IL3000)</name>
    <dbReference type="NCBI Taxonomy" id="1068625"/>
    <lineage>
        <taxon>Eukaryota</taxon>
        <taxon>Discoba</taxon>
        <taxon>Euglenozoa</taxon>
        <taxon>Kinetoplastea</taxon>
        <taxon>Metakinetoplastina</taxon>
        <taxon>Trypanosomatida</taxon>
        <taxon>Trypanosomatidae</taxon>
        <taxon>Trypanosoma</taxon>
        <taxon>Nannomonas</taxon>
    </lineage>
</organism>
<evidence type="ECO:0000313" key="1">
    <source>
        <dbReference type="EMBL" id="CCD16574.1"/>
    </source>
</evidence>
<dbReference type="EMBL" id="CAEQ01002351">
    <property type="protein sequence ID" value="CCD16574.1"/>
    <property type="molecule type" value="Genomic_DNA"/>
</dbReference>
<name>F9WGY5_TRYCI</name>
<proteinExistence type="predicted"/>